<dbReference type="Proteomes" id="UP000052978">
    <property type="component" value="Unassembled WGS sequence"/>
</dbReference>
<protein>
    <submittedName>
        <fullName evidence="1">Uncharacterized protein</fullName>
    </submittedName>
</protein>
<sequence length="62" mass="7438">MEKRENIYKRRIGSRSLPHASLQDWKELTDSCFESYFFNYKDTMLLFISLKCLFMPGSVVEH</sequence>
<organism evidence="1 2">
    <name type="scientific">Myotis brandtii</name>
    <name type="common">Brandt's bat</name>
    <dbReference type="NCBI Taxonomy" id="109478"/>
    <lineage>
        <taxon>Eukaryota</taxon>
        <taxon>Metazoa</taxon>
        <taxon>Chordata</taxon>
        <taxon>Craniata</taxon>
        <taxon>Vertebrata</taxon>
        <taxon>Euteleostomi</taxon>
        <taxon>Mammalia</taxon>
        <taxon>Eutheria</taxon>
        <taxon>Laurasiatheria</taxon>
        <taxon>Chiroptera</taxon>
        <taxon>Yangochiroptera</taxon>
        <taxon>Vespertilionidae</taxon>
        <taxon>Myotis</taxon>
    </lineage>
</organism>
<dbReference type="AlphaFoldDB" id="S7MLG2"/>
<gene>
    <name evidence="1" type="ORF">D623_10030295</name>
</gene>
<dbReference type="EMBL" id="KE161707">
    <property type="protein sequence ID" value="EPQ04996.1"/>
    <property type="molecule type" value="Genomic_DNA"/>
</dbReference>
<accession>S7MLG2</accession>
<evidence type="ECO:0000313" key="2">
    <source>
        <dbReference type="Proteomes" id="UP000052978"/>
    </source>
</evidence>
<evidence type="ECO:0000313" key="1">
    <source>
        <dbReference type="EMBL" id="EPQ04996.1"/>
    </source>
</evidence>
<keyword evidence="2" id="KW-1185">Reference proteome</keyword>
<proteinExistence type="predicted"/>
<reference evidence="1 2" key="1">
    <citation type="journal article" date="2013" name="Nat. Commun.">
        <title>Genome analysis reveals insights into physiology and longevity of the Brandt's bat Myotis brandtii.</title>
        <authorList>
            <person name="Seim I."/>
            <person name="Fang X."/>
            <person name="Xiong Z."/>
            <person name="Lobanov A.V."/>
            <person name="Huang Z."/>
            <person name="Ma S."/>
            <person name="Feng Y."/>
            <person name="Turanov A.A."/>
            <person name="Zhu Y."/>
            <person name="Lenz T.L."/>
            <person name="Gerashchenko M.V."/>
            <person name="Fan D."/>
            <person name="Hee Yim S."/>
            <person name="Yao X."/>
            <person name="Jordan D."/>
            <person name="Xiong Y."/>
            <person name="Ma Y."/>
            <person name="Lyapunov A.N."/>
            <person name="Chen G."/>
            <person name="Kulakova O.I."/>
            <person name="Sun Y."/>
            <person name="Lee S.G."/>
            <person name="Bronson R.T."/>
            <person name="Moskalev A.A."/>
            <person name="Sunyaev S.R."/>
            <person name="Zhang G."/>
            <person name="Krogh A."/>
            <person name="Wang J."/>
            <person name="Gladyshev V.N."/>
        </authorList>
    </citation>
    <scope>NUCLEOTIDE SEQUENCE [LARGE SCALE GENOMIC DNA]</scope>
</reference>
<name>S7MLG2_MYOBR</name>